<sequence length="685" mass="75440">MASMSPMALSSSSSTQSMFKKKSYISASSYLSAVSEADTRARRLDKTPGSTPALSTSSSVSVLSQDSVLEESDEFDSSDGLEHAVEPSEQVFTTVHTEFGHCANETYRFTSQHNYDHPLESHFVDPPYYILVSVYLTFLLLICIGHMRDFFGKRFRPSVYKHLMAHGVSISYIFLVDFLLQYIQGYAPLNSDFDSFYTRRFKGRIDDCFSQPVTGVAGRTIVILNRTTDDYNVTQTLTGGRTRTLNISSYNYLGFAQAQGGCADAVDQSLRRYGVNAGGSRLEAGTSDLHQQSEALVAKFIGTEDALISSMGFATNSTLIPALVGKGCLVISDELNHSSIRIGVRFSGADVRTFKHNNMRSLESLLRDVISQGQPKTHRQWKKIMIIVEGLYSMEGTLVNLPAILELKKKYKFFLFVDEAHSIGAIGPHGRGVCDYFNIPPRSVDVLMGTFTKSFGAAGGYIAGTRELINRLRIRGHSGPYAEAMTPPVLAQLVASMVSIMGIADSQSQSRASGSLDSSVTLSTPDLLVEQEHPGPVPKTLVPIWMDLPATIRDGSEGRSRLHRLAFNSRYLHCGLNKLGFITYGHPSSPIVPLLVFNLGKLPLFHRMMKDRATPIVVVVVAYPATSLVSGRVRFCLSAAHTKEDVDLVLKACDEIGEILDLKHGQGERWPIEDITRRSVELVNQ</sequence>
<feature type="domain" description="Aminotransferase class I/classII large" evidence="9">
    <location>
        <begin position="245"/>
        <end position="493"/>
    </location>
</feature>
<evidence type="ECO:0000313" key="11">
    <source>
        <dbReference type="Proteomes" id="UP000054166"/>
    </source>
</evidence>
<dbReference type="EMBL" id="KN832973">
    <property type="protein sequence ID" value="KIM90186.1"/>
    <property type="molecule type" value="Genomic_DNA"/>
</dbReference>
<feature type="compositionally biased region" description="Low complexity" evidence="7">
    <location>
        <begin position="54"/>
        <end position="65"/>
    </location>
</feature>
<dbReference type="InterPro" id="IPR015424">
    <property type="entry name" value="PyrdxlP-dep_Trfase"/>
</dbReference>
<dbReference type="GO" id="GO:0017059">
    <property type="term" value="C:serine palmitoyltransferase complex"/>
    <property type="evidence" value="ECO:0007669"/>
    <property type="project" value="TreeGrafter"/>
</dbReference>
<comment type="similarity">
    <text evidence="2">Belongs to the class-II pyridoxal-phosphate-dependent aminotransferase family.</text>
</comment>
<dbReference type="OrthoDB" id="65434at2759"/>
<comment type="cofactor">
    <cofactor evidence="1">
        <name>pyridoxal 5'-phosphate</name>
        <dbReference type="ChEBI" id="CHEBI:597326"/>
    </cofactor>
</comment>
<dbReference type="GO" id="GO:0030170">
    <property type="term" value="F:pyridoxal phosphate binding"/>
    <property type="evidence" value="ECO:0007669"/>
    <property type="project" value="InterPro"/>
</dbReference>
<keyword evidence="8" id="KW-0472">Membrane</keyword>
<dbReference type="InParanoid" id="A0A0C3GHR7"/>
<evidence type="ECO:0000256" key="3">
    <source>
        <dbReference type="ARBA" id="ARBA00013220"/>
    </source>
</evidence>
<evidence type="ECO:0000256" key="5">
    <source>
        <dbReference type="ARBA" id="ARBA00022898"/>
    </source>
</evidence>
<dbReference type="InterPro" id="IPR015422">
    <property type="entry name" value="PyrdxlP-dep_Trfase_small"/>
</dbReference>
<dbReference type="Pfam" id="PF00155">
    <property type="entry name" value="Aminotran_1_2"/>
    <property type="match status" value="1"/>
</dbReference>
<dbReference type="InterPro" id="IPR004839">
    <property type="entry name" value="Aminotransferase_I/II_large"/>
</dbReference>
<gene>
    <name evidence="10" type="ORF">PILCRDRAFT_811910</name>
</gene>
<dbReference type="SUPFAM" id="SSF53383">
    <property type="entry name" value="PLP-dependent transferases"/>
    <property type="match status" value="1"/>
</dbReference>
<evidence type="ECO:0000256" key="1">
    <source>
        <dbReference type="ARBA" id="ARBA00001933"/>
    </source>
</evidence>
<dbReference type="PANTHER" id="PTHR13693">
    <property type="entry name" value="CLASS II AMINOTRANSFERASE/8-AMINO-7-OXONONANOATE SYNTHASE"/>
    <property type="match status" value="1"/>
</dbReference>
<dbReference type="FunCoup" id="A0A0C3GHR7">
    <property type="interactions" value="160"/>
</dbReference>
<dbReference type="AlphaFoldDB" id="A0A0C3GHR7"/>
<keyword evidence="8" id="KW-1133">Transmembrane helix</keyword>
<dbReference type="STRING" id="765440.A0A0C3GHR7"/>
<organism evidence="10 11">
    <name type="scientific">Piloderma croceum (strain F 1598)</name>
    <dbReference type="NCBI Taxonomy" id="765440"/>
    <lineage>
        <taxon>Eukaryota</taxon>
        <taxon>Fungi</taxon>
        <taxon>Dikarya</taxon>
        <taxon>Basidiomycota</taxon>
        <taxon>Agaricomycotina</taxon>
        <taxon>Agaricomycetes</taxon>
        <taxon>Agaricomycetidae</taxon>
        <taxon>Atheliales</taxon>
        <taxon>Atheliaceae</taxon>
        <taxon>Piloderma</taxon>
    </lineage>
</organism>
<evidence type="ECO:0000313" key="10">
    <source>
        <dbReference type="EMBL" id="KIM90186.1"/>
    </source>
</evidence>
<dbReference type="InterPro" id="IPR001917">
    <property type="entry name" value="Aminotrans_II_pyridoxalP_BS"/>
</dbReference>
<dbReference type="GO" id="GO:0046512">
    <property type="term" value="P:sphingosine biosynthetic process"/>
    <property type="evidence" value="ECO:0007669"/>
    <property type="project" value="TreeGrafter"/>
</dbReference>
<comment type="catalytic activity">
    <reaction evidence="6">
        <text>L-serine + hexadecanoyl-CoA + H(+) = 3-oxosphinganine + CO2 + CoA</text>
        <dbReference type="Rhea" id="RHEA:14761"/>
        <dbReference type="ChEBI" id="CHEBI:15378"/>
        <dbReference type="ChEBI" id="CHEBI:16526"/>
        <dbReference type="ChEBI" id="CHEBI:33384"/>
        <dbReference type="ChEBI" id="CHEBI:57287"/>
        <dbReference type="ChEBI" id="CHEBI:57379"/>
        <dbReference type="ChEBI" id="CHEBI:58299"/>
        <dbReference type="EC" id="2.3.1.50"/>
    </reaction>
</comment>
<evidence type="ECO:0000256" key="6">
    <source>
        <dbReference type="ARBA" id="ARBA00048528"/>
    </source>
</evidence>
<dbReference type="GO" id="GO:0004758">
    <property type="term" value="F:serine C-palmitoyltransferase activity"/>
    <property type="evidence" value="ECO:0007669"/>
    <property type="project" value="UniProtKB-EC"/>
</dbReference>
<dbReference type="CDD" id="cd06454">
    <property type="entry name" value="KBL_like"/>
    <property type="match status" value="1"/>
</dbReference>
<dbReference type="GO" id="GO:0046513">
    <property type="term" value="P:ceramide biosynthetic process"/>
    <property type="evidence" value="ECO:0007669"/>
    <property type="project" value="TreeGrafter"/>
</dbReference>
<evidence type="ECO:0000259" key="9">
    <source>
        <dbReference type="Pfam" id="PF00155"/>
    </source>
</evidence>
<feature type="region of interest" description="Disordered" evidence="7">
    <location>
        <begin position="38"/>
        <end position="65"/>
    </location>
</feature>
<keyword evidence="4" id="KW-0808">Transferase</keyword>
<keyword evidence="5" id="KW-0663">Pyridoxal phosphate</keyword>
<dbReference type="InterPro" id="IPR015421">
    <property type="entry name" value="PyrdxlP-dep_Trfase_major"/>
</dbReference>
<reference evidence="11" key="2">
    <citation type="submission" date="2015-01" db="EMBL/GenBank/DDBJ databases">
        <title>Evolutionary Origins and Diversification of the Mycorrhizal Mutualists.</title>
        <authorList>
            <consortium name="DOE Joint Genome Institute"/>
            <consortium name="Mycorrhizal Genomics Consortium"/>
            <person name="Kohler A."/>
            <person name="Kuo A."/>
            <person name="Nagy L.G."/>
            <person name="Floudas D."/>
            <person name="Copeland A."/>
            <person name="Barry K.W."/>
            <person name="Cichocki N."/>
            <person name="Veneault-Fourrey C."/>
            <person name="LaButti K."/>
            <person name="Lindquist E.A."/>
            <person name="Lipzen A."/>
            <person name="Lundell T."/>
            <person name="Morin E."/>
            <person name="Murat C."/>
            <person name="Riley R."/>
            <person name="Ohm R."/>
            <person name="Sun H."/>
            <person name="Tunlid A."/>
            <person name="Henrissat B."/>
            <person name="Grigoriev I.V."/>
            <person name="Hibbett D.S."/>
            <person name="Martin F."/>
        </authorList>
    </citation>
    <scope>NUCLEOTIDE SEQUENCE [LARGE SCALE GENOMIC DNA]</scope>
    <source>
        <strain evidence="11">F 1598</strain>
    </source>
</reference>
<feature type="transmembrane region" description="Helical" evidence="8">
    <location>
        <begin position="163"/>
        <end position="183"/>
    </location>
</feature>
<dbReference type="PANTHER" id="PTHR13693:SF3">
    <property type="entry name" value="LD36009P"/>
    <property type="match status" value="1"/>
</dbReference>
<evidence type="ECO:0000256" key="7">
    <source>
        <dbReference type="SAM" id="MobiDB-lite"/>
    </source>
</evidence>
<dbReference type="Gene3D" id="3.40.640.10">
    <property type="entry name" value="Type I PLP-dependent aspartate aminotransferase-like (Major domain)"/>
    <property type="match status" value="1"/>
</dbReference>
<evidence type="ECO:0000256" key="2">
    <source>
        <dbReference type="ARBA" id="ARBA00008392"/>
    </source>
</evidence>
<evidence type="ECO:0000256" key="8">
    <source>
        <dbReference type="SAM" id="Phobius"/>
    </source>
</evidence>
<dbReference type="Gene3D" id="3.90.1150.10">
    <property type="entry name" value="Aspartate Aminotransferase, domain 1"/>
    <property type="match status" value="1"/>
</dbReference>
<reference evidence="10 11" key="1">
    <citation type="submission" date="2014-04" db="EMBL/GenBank/DDBJ databases">
        <authorList>
            <consortium name="DOE Joint Genome Institute"/>
            <person name="Kuo A."/>
            <person name="Tarkka M."/>
            <person name="Buscot F."/>
            <person name="Kohler A."/>
            <person name="Nagy L.G."/>
            <person name="Floudas D."/>
            <person name="Copeland A."/>
            <person name="Barry K.W."/>
            <person name="Cichocki N."/>
            <person name="Veneault-Fourrey C."/>
            <person name="LaButti K."/>
            <person name="Lindquist E.A."/>
            <person name="Lipzen A."/>
            <person name="Lundell T."/>
            <person name="Morin E."/>
            <person name="Murat C."/>
            <person name="Sun H."/>
            <person name="Tunlid A."/>
            <person name="Henrissat B."/>
            <person name="Grigoriev I.V."/>
            <person name="Hibbett D.S."/>
            <person name="Martin F."/>
            <person name="Nordberg H.P."/>
            <person name="Cantor M.N."/>
            <person name="Hua S.X."/>
        </authorList>
    </citation>
    <scope>NUCLEOTIDE SEQUENCE [LARGE SCALE GENOMIC DNA]</scope>
    <source>
        <strain evidence="10 11">F 1598</strain>
    </source>
</reference>
<evidence type="ECO:0000256" key="4">
    <source>
        <dbReference type="ARBA" id="ARBA00022679"/>
    </source>
</evidence>
<accession>A0A0C3GHR7</accession>
<dbReference type="GO" id="GO:0016020">
    <property type="term" value="C:membrane"/>
    <property type="evidence" value="ECO:0007669"/>
    <property type="project" value="GOC"/>
</dbReference>
<name>A0A0C3GHR7_PILCF</name>
<dbReference type="Proteomes" id="UP000054166">
    <property type="component" value="Unassembled WGS sequence"/>
</dbReference>
<proteinExistence type="inferred from homology"/>
<dbReference type="InterPro" id="IPR050087">
    <property type="entry name" value="AON_synthase_class-II"/>
</dbReference>
<dbReference type="PROSITE" id="PS00599">
    <property type="entry name" value="AA_TRANSFER_CLASS_2"/>
    <property type="match status" value="1"/>
</dbReference>
<keyword evidence="8" id="KW-0812">Transmembrane</keyword>
<dbReference type="HOGENOM" id="CLU_015846_7_2_1"/>
<feature type="transmembrane region" description="Helical" evidence="8">
    <location>
        <begin position="128"/>
        <end position="151"/>
    </location>
</feature>
<protein>
    <recommendedName>
        <fullName evidence="3">serine C-palmitoyltransferase</fullName>
        <ecNumber evidence="3">2.3.1.50</ecNumber>
    </recommendedName>
</protein>
<keyword evidence="11" id="KW-1185">Reference proteome</keyword>
<dbReference type="EC" id="2.3.1.50" evidence="3"/>